<proteinExistence type="predicted"/>
<accession>A0A8E7P3T5</accession>
<reference evidence="1" key="2">
    <citation type="submission" date="2021-05" db="EMBL/GenBank/DDBJ databases">
        <title>Whole genome PacBio Sequel sequence of Salmonella enterica subsp. enterica.</title>
        <authorList>
            <person name="Hoffmann M."/>
            <person name="Balkey M."/>
            <person name="Luo Y."/>
        </authorList>
    </citation>
    <scope>NUCLEOTIDE SEQUENCE</scope>
    <source>
        <strain evidence="1">CFSAN008798</strain>
    </source>
</reference>
<name>A0A8E7P3T5_SALMU</name>
<dbReference type="EMBL" id="CP075048">
    <property type="protein sequence ID" value="QVY42027.1"/>
    <property type="molecule type" value="Genomic_DNA"/>
</dbReference>
<dbReference type="AlphaFoldDB" id="A0A8E7P3T5"/>
<sequence>MDRVVSFGVILMSRITFKRKPMPIYAGFRPLFKICQILLILDLASRAKSSSLIRLHLFVWILKDDQRKEMLLNIVKEKLEIPIVWGIEPSVNFALQFAIAEGFIIKSGVSYKLSPVGMHFLKNSNAYDLFSDETIFLNKIGSKITEKMVDTATNLWK</sequence>
<reference evidence="1" key="1">
    <citation type="submission" date="2018-07" db="EMBL/GenBank/DDBJ databases">
        <authorList>
            <consortium name="GenomeTrakr network: Whole genome sequencing for foodborne pathogen traceback"/>
        </authorList>
    </citation>
    <scope>NUCLEOTIDE SEQUENCE</scope>
    <source>
        <strain evidence="1">CFSAN008798</strain>
    </source>
</reference>
<gene>
    <name evidence="1" type="ORF">B6J96_11495</name>
</gene>
<protein>
    <submittedName>
        <fullName evidence="1">Uncharacterized protein</fullName>
    </submittedName>
</protein>
<organism evidence="1">
    <name type="scientific">Salmonella muenchen</name>
    <dbReference type="NCBI Taxonomy" id="596"/>
    <lineage>
        <taxon>Bacteria</taxon>
        <taxon>Pseudomonadati</taxon>
        <taxon>Pseudomonadota</taxon>
        <taxon>Gammaproteobacteria</taxon>
        <taxon>Enterobacterales</taxon>
        <taxon>Enterobacteriaceae</taxon>
        <taxon>Salmonella</taxon>
    </lineage>
</organism>
<evidence type="ECO:0000313" key="1">
    <source>
        <dbReference type="EMBL" id="QVY42027.1"/>
    </source>
</evidence>